<dbReference type="Gene3D" id="3.40.50.10140">
    <property type="entry name" value="Toll/interleukin-1 receptor homology (TIR) domain"/>
    <property type="match status" value="1"/>
</dbReference>
<gene>
    <name evidence="10" type="ORF">WN944_024137</name>
</gene>
<feature type="compositionally biased region" description="Basic and acidic residues" evidence="8">
    <location>
        <begin position="1380"/>
        <end position="1394"/>
    </location>
</feature>
<evidence type="ECO:0000313" key="10">
    <source>
        <dbReference type="EMBL" id="KAK9181000.1"/>
    </source>
</evidence>
<dbReference type="GO" id="GO:0006952">
    <property type="term" value="P:defense response"/>
    <property type="evidence" value="ECO:0007669"/>
    <property type="project" value="UniProtKB-KW"/>
</dbReference>
<dbReference type="InterPro" id="IPR000157">
    <property type="entry name" value="TIR_dom"/>
</dbReference>
<dbReference type="FunFam" id="3.40.50.10140:FF:000007">
    <property type="entry name" value="Disease resistance protein (TIR-NBS-LRR class)"/>
    <property type="match status" value="1"/>
</dbReference>
<evidence type="ECO:0000256" key="5">
    <source>
        <dbReference type="ARBA" id="ARBA00022821"/>
    </source>
</evidence>
<feature type="region of interest" description="Disordered" evidence="8">
    <location>
        <begin position="1354"/>
        <end position="1395"/>
    </location>
</feature>
<dbReference type="InterPro" id="IPR044974">
    <property type="entry name" value="Disease_R_plants"/>
</dbReference>
<dbReference type="Pfam" id="PF20160">
    <property type="entry name" value="C-JID"/>
    <property type="match status" value="1"/>
</dbReference>
<dbReference type="Pfam" id="PF23952">
    <property type="entry name" value="LRR_EndoS"/>
    <property type="match status" value="1"/>
</dbReference>
<name>A0AAP0LRW9_9ROSI</name>
<keyword evidence="11" id="KW-1185">Reference proteome</keyword>
<dbReference type="Pfam" id="PF23598">
    <property type="entry name" value="LRR_14"/>
    <property type="match status" value="1"/>
</dbReference>
<dbReference type="FunFam" id="1.10.8.430:FF:000002">
    <property type="entry name" value="Disease resistance protein (TIR-NBS-LRR class)"/>
    <property type="match status" value="1"/>
</dbReference>
<dbReference type="InterPro" id="IPR058192">
    <property type="entry name" value="WHD_ROQ1-like"/>
</dbReference>
<feature type="domain" description="TIR" evidence="9">
    <location>
        <begin position="14"/>
        <end position="180"/>
    </location>
</feature>
<keyword evidence="2" id="KW-0433">Leucine-rich repeat</keyword>
<dbReference type="Pfam" id="PF00560">
    <property type="entry name" value="LRR_1"/>
    <property type="match status" value="1"/>
</dbReference>
<dbReference type="Gene3D" id="3.80.10.10">
    <property type="entry name" value="Ribonuclease Inhibitor"/>
    <property type="match status" value="4"/>
</dbReference>
<dbReference type="PROSITE" id="PS50104">
    <property type="entry name" value="TIR"/>
    <property type="match status" value="1"/>
</dbReference>
<dbReference type="InterPro" id="IPR035897">
    <property type="entry name" value="Toll_tir_struct_dom_sf"/>
</dbReference>
<dbReference type="SUPFAM" id="SSF52058">
    <property type="entry name" value="L domain-like"/>
    <property type="match status" value="2"/>
</dbReference>
<dbReference type="Proteomes" id="UP001428341">
    <property type="component" value="Unassembled WGS sequence"/>
</dbReference>
<dbReference type="EMBL" id="JBCGBO010000024">
    <property type="protein sequence ID" value="KAK9181000.1"/>
    <property type="molecule type" value="Genomic_DNA"/>
</dbReference>
<feature type="region of interest" description="Disordered" evidence="8">
    <location>
        <begin position="1241"/>
        <end position="1319"/>
    </location>
</feature>
<dbReference type="InterPro" id="IPR032675">
    <property type="entry name" value="LRR_dom_sf"/>
</dbReference>
<dbReference type="Gene3D" id="3.40.50.300">
    <property type="entry name" value="P-loop containing nucleotide triphosphate hydrolases"/>
    <property type="match status" value="1"/>
</dbReference>
<dbReference type="GO" id="GO:0007165">
    <property type="term" value="P:signal transduction"/>
    <property type="evidence" value="ECO:0007669"/>
    <property type="project" value="InterPro"/>
</dbReference>
<dbReference type="EC" id="3.2.2.6" evidence="1"/>
<dbReference type="SMART" id="SM00369">
    <property type="entry name" value="LRR_TYP"/>
    <property type="match status" value="6"/>
</dbReference>
<evidence type="ECO:0000256" key="8">
    <source>
        <dbReference type="SAM" id="MobiDB-lite"/>
    </source>
</evidence>
<organism evidence="10 11">
    <name type="scientific">Citrus x changshan-huyou</name>
    <dbReference type="NCBI Taxonomy" id="2935761"/>
    <lineage>
        <taxon>Eukaryota</taxon>
        <taxon>Viridiplantae</taxon>
        <taxon>Streptophyta</taxon>
        <taxon>Embryophyta</taxon>
        <taxon>Tracheophyta</taxon>
        <taxon>Spermatophyta</taxon>
        <taxon>Magnoliopsida</taxon>
        <taxon>eudicotyledons</taxon>
        <taxon>Gunneridae</taxon>
        <taxon>Pentapetalae</taxon>
        <taxon>rosids</taxon>
        <taxon>malvids</taxon>
        <taxon>Sapindales</taxon>
        <taxon>Rutaceae</taxon>
        <taxon>Aurantioideae</taxon>
        <taxon>Citrus</taxon>
    </lineage>
</organism>
<evidence type="ECO:0000256" key="7">
    <source>
        <dbReference type="ARBA" id="ARBA00047304"/>
    </source>
</evidence>
<feature type="compositionally biased region" description="Basic and acidic residues" evidence="8">
    <location>
        <begin position="1258"/>
        <end position="1267"/>
    </location>
</feature>
<comment type="catalytic activity">
    <reaction evidence="7">
        <text>NAD(+) + H2O = ADP-D-ribose + nicotinamide + H(+)</text>
        <dbReference type="Rhea" id="RHEA:16301"/>
        <dbReference type="ChEBI" id="CHEBI:15377"/>
        <dbReference type="ChEBI" id="CHEBI:15378"/>
        <dbReference type="ChEBI" id="CHEBI:17154"/>
        <dbReference type="ChEBI" id="CHEBI:57540"/>
        <dbReference type="ChEBI" id="CHEBI:57967"/>
        <dbReference type="EC" id="3.2.2.6"/>
    </reaction>
    <physiologicalReaction direction="left-to-right" evidence="7">
        <dbReference type="Rhea" id="RHEA:16302"/>
    </physiologicalReaction>
</comment>
<sequence length="1484" mass="167841">MASSSSSINMNPQIKYDVFLSFRGKDVRHNFISHLNAALCRKKIVTFIDDKLNRGNEISPSLLSAIEGSKISIVIFSKGYASSRWCLNELVKILESKNKYGQIVVPVFYLVDPSDVRNQTGTFGDSFSKLEERFKEKIDMLQTWRIAMREAANLSGFDSHGIRSESVLLEGIVNDILKKLNDLFPSDNKDQLVGVESIIKEIESLLLSGSTEFNTVGIWGIGGIGKTTIASAIYSNISSHFEGSYFMQNIRAGSEASGLAGFRRELLSTLLDDGDMKIDIPNIGLNFQRRRLSRMKVLIVFDDVTCIQQIELLIGGLDRLDCFMPGSRIIITTRDAQLLKNHRGSRVGHVFEVKELSYNDSLTLFSRNAFGQNHPAAGYLELSNIVIKYAKGIPLALKVLGRYLFGRSEEEWENAIEKLKRIPHMDIQKVLKVSYDGLDDEEQNIFLDIACFFKGQHRDFVMNFQDACGFSAKIGIRDLVDKSLVIISNNKITMHDLLQEMGREIVRQESIKDSGKRSRLWHHEDIYQFLSKNTGSEIIEGISLDMSQVKEIRFNPSTFTKMPRLRFFKFYNSISRENRCKVHHSRCLKSLSNELRYFRWDGYPLKSLPSKNFPEHLVSLQMPYSNIEQLWNGVQNLAALKSLNLRHCKQLTRIPDLSLALSLEVLELTGCTSLIEIHSSIQHLNKLVTLNLDDCNSLKSLPTGINLVSLKTLSLANCSNFKRFPEISCNIEVLYLQGSAIEELPSSIGNLSRLVTLELQNCSRLKSVSSSLCNLKSLRSLYLSGCLKLEKLPEETEINLDSLEVLNLRGCSNLKKFPEISCNIEDLDLRETAIEELPSSIGNLSRLVNLDLTNCSRLKSVSSSLCNLKSLRYLFLSGCLKLEKLPEEIGNLESLEIMSARETAVSQVPPSIACLNRVWSLCFERCKGRLPTMGLKLPIFFQLQNLEELSLVDCGITELPESLGQSPSLKHLNLSENNFEKIPSSIKQLSKLLILTLQNCKRLQSLPELPRCSRICARHCTSLETLSNLSTLFTRSSELWQVFDFSNCFKLNRNEVGEIVEGALKKIQVMATWWKQQHPEDYHNPPRGCVSYPGSEIPEWFSYQSMGSSVTLELPPDWFNNNFVGFALCAIVPDHHGITRGFNVRCILKTKDDVAVCSLYVWNHLGVNPSIESDHVLLGYDFSLSSDSLGGSNNEFCIQFYIQHYEGPGIEGFDVKKCGAHLIYAQDPSKRLRSEVEDYQQLRMRSPSSTLEGPYSNVKREEVEEVKKRRKKARFGVSNESQHQEPGTRTRARVDRASPSPKLLPSSVNSISPRKAQPSRHRALHRLVIFSAAATTRRHQLFLFSCNFTNTATTHDHEELEEGEYEEDEVEVDEDEEEENGHVHDDGEGEREADTENYEAENDLQHRELQPVLKMRVEKTWKKTRARIVPGICPARIEKIRAQSGSGQLCVKSGSVLGTPKPGPDLDFCHPYPHIAFATANMYM</sequence>
<dbReference type="InterPro" id="IPR001611">
    <property type="entry name" value="Leu-rich_rpt"/>
</dbReference>
<dbReference type="SMART" id="SM00255">
    <property type="entry name" value="TIR"/>
    <property type="match status" value="1"/>
</dbReference>
<dbReference type="GO" id="GO:0051707">
    <property type="term" value="P:response to other organism"/>
    <property type="evidence" value="ECO:0007669"/>
    <property type="project" value="UniProtKB-ARBA"/>
</dbReference>
<dbReference type="Pfam" id="PF23286">
    <property type="entry name" value="LRR_13"/>
    <property type="match status" value="1"/>
</dbReference>
<dbReference type="InterPro" id="IPR045344">
    <property type="entry name" value="C-JID"/>
</dbReference>
<dbReference type="SUPFAM" id="SSF52200">
    <property type="entry name" value="Toll/Interleukin receptor TIR domain"/>
    <property type="match status" value="1"/>
</dbReference>
<keyword evidence="3" id="KW-0677">Repeat</keyword>
<dbReference type="SUPFAM" id="SSF52540">
    <property type="entry name" value="P-loop containing nucleoside triphosphate hydrolases"/>
    <property type="match status" value="1"/>
</dbReference>
<dbReference type="PRINTS" id="PR00364">
    <property type="entry name" value="DISEASERSIST"/>
</dbReference>
<keyword evidence="5" id="KW-0611">Plant defense</keyword>
<evidence type="ECO:0000256" key="1">
    <source>
        <dbReference type="ARBA" id="ARBA00011982"/>
    </source>
</evidence>
<dbReference type="FunFam" id="3.80.10.10:FF:000386">
    <property type="entry name" value="Disease resistance protein RPS4"/>
    <property type="match status" value="1"/>
</dbReference>
<dbReference type="Pfam" id="PF01582">
    <property type="entry name" value="TIR"/>
    <property type="match status" value="1"/>
</dbReference>
<evidence type="ECO:0000256" key="6">
    <source>
        <dbReference type="ARBA" id="ARBA00023027"/>
    </source>
</evidence>
<dbReference type="GO" id="GO:0061809">
    <property type="term" value="F:NAD+ nucleosidase activity, cyclic ADP-ribose generating"/>
    <property type="evidence" value="ECO:0007669"/>
    <property type="project" value="UniProtKB-EC"/>
</dbReference>
<protein>
    <recommendedName>
        <fullName evidence="1">ADP-ribosyl cyclase/cyclic ADP-ribose hydrolase</fullName>
        <ecNumber evidence="1">3.2.2.6</ecNumber>
    </recommendedName>
</protein>
<comment type="caution">
    <text evidence="10">The sequence shown here is derived from an EMBL/GenBank/DDBJ whole genome shotgun (WGS) entry which is preliminary data.</text>
</comment>
<dbReference type="PANTHER" id="PTHR11017">
    <property type="entry name" value="LEUCINE-RICH REPEAT-CONTAINING PROTEIN"/>
    <property type="match status" value="1"/>
</dbReference>
<feature type="compositionally biased region" description="Basic and acidic residues" evidence="8">
    <location>
        <begin position="1282"/>
        <end position="1296"/>
    </location>
</feature>
<dbReference type="GO" id="GO:0043531">
    <property type="term" value="F:ADP binding"/>
    <property type="evidence" value="ECO:0007669"/>
    <property type="project" value="InterPro"/>
</dbReference>
<reference evidence="10 11" key="1">
    <citation type="submission" date="2024-05" db="EMBL/GenBank/DDBJ databases">
        <title>Haplotype-resolved chromosome-level genome assembly of Huyou (Citrus changshanensis).</title>
        <authorList>
            <person name="Miao C."/>
            <person name="Chen W."/>
            <person name="Wu Y."/>
            <person name="Wang L."/>
            <person name="Zhao S."/>
            <person name="Grierson D."/>
            <person name="Xu C."/>
            <person name="Chen K."/>
        </authorList>
    </citation>
    <scope>NUCLEOTIDE SEQUENCE [LARGE SCALE GENOMIC DNA]</scope>
    <source>
        <strain evidence="10">01-14</strain>
        <tissue evidence="10">Leaf</tissue>
    </source>
</reference>
<evidence type="ECO:0000256" key="2">
    <source>
        <dbReference type="ARBA" id="ARBA00022614"/>
    </source>
</evidence>
<dbReference type="InterPro" id="IPR003591">
    <property type="entry name" value="Leu-rich_rpt_typical-subtyp"/>
</dbReference>
<dbReference type="InterPro" id="IPR055414">
    <property type="entry name" value="LRR_R13L4/SHOC2-like"/>
</dbReference>
<evidence type="ECO:0000313" key="11">
    <source>
        <dbReference type="Proteomes" id="UP001428341"/>
    </source>
</evidence>
<feature type="compositionally biased region" description="Acidic residues" evidence="8">
    <location>
        <begin position="1359"/>
        <end position="1379"/>
    </location>
</feature>
<keyword evidence="6" id="KW-0520">NAD</keyword>
<dbReference type="Gene3D" id="1.10.8.430">
    <property type="entry name" value="Helical domain of apoptotic protease-activating factors"/>
    <property type="match status" value="1"/>
</dbReference>
<dbReference type="Pfam" id="PF23282">
    <property type="entry name" value="WHD_ROQ1"/>
    <property type="match status" value="1"/>
</dbReference>
<dbReference type="InterPro" id="IPR058546">
    <property type="entry name" value="RPS4B/Roq1-like_LRR"/>
</dbReference>
<evidence type="ECO:0000256" key="4">
    <source>
        <dbReference type="ARBA" id="ARBA00022801"/>
    </source>
</evidence>
<dbReference type="PANTHER" id="PTHR11017:SF570">
    <property type="entry name" value="DISEASE RESISTANCE PROTEIN (TIR-NBS CLASS)-RELATED"/>
    <property type="match status" value="1"/>
</dbReference>
<dbReference type="InterPro" id="IPR027417">
    <property type="entry name" value="P-loop_NTPase"/>
</dbReference>
<dbReference type="Pfam" id="PF00931">
    <property type="entry name" value="NB-ARC"/>
    <property type="match status" value="1"/>
</dbReference>
<evidence type="ECO:0000256" key="3">
    <source>
        <dbReference type="ARBA" id="ARBA00022737"/>
    </source>
</evidence>
<dbReference type="InterPro" id="IPR042197">
    <property type="entry name" value="Apaf_helical"/>
</dbReference>
<dbReference type="PROSITE" id="PS51450">
    <property type="entry name" value="LRR"/>
    <property type="match status" value="1"/>
</dbReference>
<keyword evidence="4" id="KW-0378">Hydrolase</keyword>
<proteinExistence type="predicted"/>
<evidence type="ECO:0000259" key="9">
    <source>
        <dbReference type="PROSITE" id="PS50104"/>
    </source>
</evidence>
<dbReference type="InterPro" id="IPR002182">
    <property type="entry name" value="NB-ARC"/>
</dbReference>
<accession>A0AAP0LRW9</accession>